<dbReference type="AlphaFoldDB" id="M1N4D7"/>
<dbReference type="PATRIC" id="fig|931276.5.peg.4580"/>
<sequence>MMFFVHSNVIEHIYRPNELLSEISQFLKEKQYMIFAAPDFQNMLEKNIYQ</sequence>
<proteinExistence type="predicted"/>
<dbReference type="KEGG" id="csr:Cspa_c45440"/>
<dbReference type="EMBL" id="CP004121">
    <property type="protein sequence ID" value="AGF58297.1"/>
    <property type="molecule type" value="Genomic_DNA"/>
</dbReference>
<protein>
    <recommendedName>
        <fullName evidence="3">Methyltransferase domain-containing protein</fullName>
    </recommendedName>
</protein>
<dbReference type="InterPro" id="IPR029063">
    <property type="entry name" value="SAM-dependent_MTases_sf"/>
</dbReference>
<name>M1N4D7_9CLOT</name>
<dbReference type="Proteomes" id="UP000011728">
    <property type="component" value="Chromosome"/>
</dbReference>
<dbReference type="RefSeq" id="WP_015394608.1">
    <property type="nucleotide sequence ID" value="NC_020291.1"/>
</dbReference>
<accession>M1N4D7</accession>
<evidence type="ECO:0000313" key="2">
    <source>
        <dbReference type="Proteomes" id="UP000011728"/>
    </source>
</evidence>
<dbReference type="HOGENOM" id="CLU_3116458_0_0_9"/>
<organism evidence="1 2">
    <name type="scientific">Clostridium saccharoperbutylacetonicum N1-4(HMT)</name>
    <dbReference type="NCBI Taxonomy" id="931276"/>
    <lineage>
        <taxon>Bacteria</taxon>
        <taxon>Bacillati</taxon>
        <taxon>Bacillota</taxon>
        <taxon>Clostridia</taxon>
        <taxon>Eubacteriales</taxon>
        <taxon>Clostridiaceae</taxon>
        <taxon>Clostridium</taxon>
    </lineage>
</organism>
<reference evidence="1 2" key="1">
    <citation type="submission" date="2013-02" db="EMBL/GenBank/DDBJ databases">
        <title>Genome sequence of Clostridium saccharoperbutylacetonicum N1-4(HMT).</title>
        <authorList>
            <person name="Poehlein A."/>
            <person name="Daniel R."/>
        </authorList>
    </citation>
    <scope>NUCLEOTIDE SEQUENCE [LARGE SCALE GENOMIC DNA]</scope>
    <source>
        <strain evidence="2">N1-4(HMT)</strain>
    </source>
</reference>
<evidence type="ECO:0000313" key="1">
    <source>
        <dbReference type="EMBL" id="AGF58297.1"/>
    </source>
</evidence>
<dbReference type="Gene3D" id="3.40.50.150">
    <property type="entry name" value="Vaccinia Virus protein VP39"/>
    <property type="match status" value="1"/>
</dbReference>
<evidence type="ECO:0008006" key="3">
    <source>
        <dbReference type="Google" id="ProtNLM"/>
    </source>
</evidence>
<gene>
    <name evidence="1" type="ORF">Cspa_c45440</name>
</gene>
<keyword evidence="2" id="KW-1185">Reference proteome</keyword>